<sequence>DGLLQEVDTEQDGSNSADVSGFIGGLSV</sequence>
<evidence type="ECO:0000313" key="2">
    <source>
        <dbReference type="EMBL" id="KAA6384305.1"/>
    </source>
</evidence>
<organism evidence="2 3">
    <name type="scientific">Streblomastix strix</name>
    <dbReference type="NCBI Taxonomy" id="222440"/>
    <lineage>
        <taxon>Eukaryota</taxon>
        <taxon>Metamonada</taxon>
        <taxon>Preaxostyla</taxon>
        <taxon>Oxymonadida</taxon>
        <taxon>Streblomastigidae</taxon>
        <taxon>Streblomastix</taxon>
    </lineage>
</organism>
<accession>A0A5J4VP99</accession>
<protein>
    <submittedName>
        <fullName evidence="2">Uncharacterized protein</fullName>
    </submittedName>
</protein>
<dbReference type="Proteomes" id="UP000324800">
    <property type="component" value="Unassembled WGS sequence"/>
</dbReference>
<name>A0A5J4VP99_9EUKA</name>
<feature type="non-terminal residue" evidence="2">
    <location>
        <position position="1"/>
    </location>
</feature>
<dbReference type="EMBL" id="SNRW01005820">
    <property type="protein sequence ID" value="KAA6384305.1"/>
    <property type="molecule type" value="Genomic_DNA"/>
</dbReference>
<feature type="region of interest" description="Disordered" evidence="1">
    <location>
        <begin position="1"/>
        <end position="28"/>
    </location>
</feature>
<proteinExistence type="predicted"/>
<dbReference type="AlphaFoldDB" id="A0A5J4VP99"/>
<comment type="caution">
    <text evidence="2">The sequence shown here is derived from an EMBL/GenBank/DDBJ whole genome shotgun (WGS) entry which is preliminary data.</text>
</comment>
<gene>
    <name evidence="2" type="ORF">EZS28_020166</name>
</gene>
<evidence type="ECO:0000256" key="1">
    <source>
        <dbReference type="SAM" id="MobiDB-lite"/>
    </source>
</evidence>
<evidence type="ECO:0000313" key="3">
    <source>
        <dbReference type="Proteomes" id="UP000324800"/>
    </source>
</evidence>
<reference evidence="2 3" key="1">
    <citation type="submission" date="2019-03" db="EMBL/GenBank/DDBJ databases">
        <title>Single cell metagenomics reveals metabolic interactions within the superorganism composed of flagellate Streblomastix strix and complex community of Bacteroidetes bacteria on its surface.</title>
        <authorList>
            <person name="Treitli S.C."/>
            <person name="Kolisko M."/>
            <person name="Husnik F."/>
            <person name="Keeling P."/>
            <person name="Hampl V."/>
        </authorList>
    </citation>
    <scope>NUCLEOTIDE SEQUENCE [LARGE SCALE GENOMIC DNA]</scope>
    <source>
        <strain evidence="2">ST1C</strain>
    </source>
</reference>